<evidence type="ECO:0000313" key="1">
    <source>
        <dbReference type="EMBL" id="MBB5213122.1"/>
    </source>
</evidence>
<evidence type="ECO:0000313" key="2">
    <source>
        <dbReference type="EMBL" id="QHQ38670.1"/>
    </source>
</evidence>
<dbReference type="OrthoDB" id="1190024at2"/>
<name>A0A6P1TAP4_9GAMM</name>
<reference evidence="1 4" key="2">
    <citation type="submission" date="2020-08" db="EMBL/GenBank/DDBJ databases">
        <title>Genomic Encyclopedia of Type Strains, Phase IV (KMG-IV): sequencing the most valuable type-strain genomes for metagenomic binning, comparative biology and taxonomic classification.</title>
        <authorList>
            <person name="Goeker M."/>
        </authorList>
    </citation>
    <scope>NUCLEOTIDE SEQUENCE [LARGE SCALE GENOMIC DNA]</scope>
    <source>
        <strain evidence="1 4">DSM 11525</strain>
    </source>
</reference>
<proteinExistence type="predicted"/>
<protein>
    <recommendedName>
        <fullName evidence="5">SMI1/KNR4 family protein</fullName>
    </recommendedName>
</protein>
<evidence type="ECO:0008006" key="5">
    <source>
        <dbReference type="Google" id="ProtNLM"/>
    </source>
</evidence>
<reference evidence="2 3" key="1">
    <citation type="submission" date="2020-01" db="EMBL/GenBank/DDBJ databases">
        <title>The possibility of degradation of plastic by Microbulbifer hydrolyticus IRE-31.</title>
        <authorList>
            <person name="Liu L."/>
        </authorList>
    </citation>
    <scope>NUCLEOTIDE SEQUENCE [LARGE SCALE GENOMIC DNA]</scope>
    <source>
        <strain evidence="2 3">IRE-31</strain>
    </source>
</reference>
<keyword evidence="3" id="KW-1185">Reference proteome</keyword>
<evidence type="ECO:0000313" key="3">
    <source>
        <dbReference type="Proteomes" id="UP000464675"/>
    </source>
</evidence>
<sequence>MWKEIIPTSLFQALNDPRMVGDYKLSPQEEWFQPYEIEEVDTAEVLDSFDGRSTTSEGILSGAIRICNTGCEGYHIYVFSGPEAGSIWSDQRYPFGRLSKICPSLDVYLANLKKFGAGHIAQYEDLS</sequence>
<dbReference type="Proteomes" id="UP000464675">
    <property type="component" value="Chromosome"/>
</dbReference>
<dbReference type="EMBL" id="CP047491">
    <property type="protein sequence ID" value="QHQ38670.1"/>
    <property type="molecule type" value="Genomic_DNA"/>
</dbReference>
<dbReference type="RefSeq" id="WP_161858000.1">
    <property type="nucleotide sequence ID" value="NZ_CP047491.1"/>
</dbReference>
<organism evidence="1 4">
    <name type="scientific">Microbulbifer hydrolyticus</name>
    <dbReference type="NCBI Taxonomy" id="48074"/>
    <lineage>
        <taxon>Bacteria</taxon>
        <taxon>Pseudomonadati</taxon>
        <taxon>Pseudomonadota</taxon>
        <taxon>Gammaproteobacteria</taxon>
        <taxon>Cellvibrionales</taxon>
        <taxon>Microbulbiferaceae</taxon>
        <taxon>Microbulbifer</taxon>
    </lineage>
</organism>
<dbReference type="Proteomes" id="UP000563601">
    <property type="component" value="Unassembled WGS sequence"/>
</dbReference>
<dbReference type="EMBL" id="JACHHR010000006">
    <property type="protein sequence ID" value="MBB5213122.1"/>
    <property type="molecule type" value="Genomic_DNA"/>
</dbReference>
<accession>A0A6P1TAP4</accession>
<gene>
    <name evidence="2" type="ORF">GTQ55_06485</name>
    <name evidence="1" type="ORF">HNQ53_003369</name>
</gene>
<evidence type="ECO:0000313" key="4">
    <source>
        <dbReference type="Proteomes" id="UP000563601"/>
    </source>
</evidence>
<dbReference type="AlphaFoldDB" id="A0A6P1TAP4"/>